<keyword evidence="3" id="KW-1185">Reference proteome</keyword>
<accession>A0A1V6QJ85</accession>
<gene>
    <name evidence="2" type="ORF">PENSOL_c065G05254</name>
</gene>
<dbReference type="Pfam" id="PF13391">
    <property type="entry name" value="HNH_2"/>
    <property type="match status" value="1"/>
</dbReference>
<dbReference type="OrthoDB" id="2104739at2759"/>
<dbReference type="Proteomes" id="UP000191612">
    <property type="component" value="Unassembled WGS sequence"/>
</dbReference>
<feature type="domain" description="HNH nuclease" evidence="1">
    <location>
        <begin position="138"/>
        <end position="231"/>
    </location>
</feature>
<proteinExistence type="predicted"/>
<evidence type="ECO:0000259" key="1">
    <source>
        <dbReference type="Pfam" id="PF13391"/>
    </source>
</evidence>
<dbReference type="AlphaFoldDB" id="A0A1V6QJ85"/>
<evidence type="ECO:0000313" key="2">
    <source>
        <dbReference type="EMBL" id="OQD89284.1"/>
    </source>
</evidence>
<evidence type="ECO:0000313" key="3">
    <source>
        <dbReference type="Proteomes" id="UP000191612"/>
    </source>
</evidence>
<dbReference type="InterPro" id="IPR003615">
    <property type="entry name" value="HNH_nuc"/>
</dbReference>
<organism evidence="2 3">
    <name type="scientific">Penicillium solitum</name>
    <dbReference type="NCBI Taxonomy" id="60172"/>
    <lineage>
        <taxon>Eukaryota</taxon>
        <taxon>Fungi</taxon>
        <taxon>Dikarya</taxon>
        <taxon>Ascomycota</taxon>
        <taxon>Pezizomycotina</taxon>
        <taxon>Eurotiomycetes</taxon>
        <taxon>Eurotiomycetidae</taxon>
        <taxon>Eurotiales</taxon>
        <taxon>Aspergillaceae</taxon>
        <taxon>Penicillium</taxon>
    </lineage>
</organism>
<reference evidence="3" key="1">
    <citation type="journal article" date="2017" name="Nat. Microbiol.">
        <title>Global analysis of biosynthetic gene clusters reveals vast potential of secondary metabolite production in Penicillium species.</title>
        <authorList>
            <person name="Nielsen J.C."/>
            <person name="Grijseels S."/>
            <person name="Prigent S."/>
            <person name="Ji B."/>
            <person name="Dainat J."/>
            <person name="Nielsen K.F."/>
            <person name="Frisvad J.C."/>
            <person name="Workman M."/>
            <person name="Nielsen J."/>
        </authorList>
    </citation>
    <scope>NUCLEOTIDE SEQUENCE [LARGE SCALE GENOMIC DNA]</scope>
    <source>
        <strain evidence="3">IBT 29525</strain>
    </source>
</reference>
<dbReference type="STRING" id="60172.A0A1V6QJ85"/>
<comment type="caution">
    <text evidence="2">The sequence shown here is derived from an EMBL/GenBank/DDBJ whole genome shotgun (WGS) entry which is preliminary data.</text>
</comment>
<sequence length="359" mass="40331">MADLGSPSPSVTSDLSTFECQVSPKNTLESYRLSHSADDTVPFFQIVFKYLPSDGQRNLIEALSGCQDDNAIRQHAESLDTGLLRPMLSIGGKTPAITPSPRLDDSIDNVNSFDGQQVTHTDQQRLHRNCLARDGYQCVLTKCWDVGTTPHPPRRPVHSLQAVHILPSSLGRFGTDDEQDGMSEVWANIFRYFPSLRSHLNLMSGDVNREDNILMMASVFHEQFRKFRFILEATTVPNRYRLKKFPNHPYLLKYPTETFIALTNHDDRFRDPNPEFLAVHATIGNILNASWRAGIIEKLLRDFEDADPLLAEDGSTDISGLLSVSRLSVLSSHRNTVDDALIEANRGPVQAEIQKSEDE</sequence>
<protein>
    <recommendedName>
        <fullName evidence="1">HNH nuclease domain-containing protein</fullName>
    </recommendedName>
</protein>
<name>A0A1V6QJ85_9EURO</name>
<dbReference type="EMBL" id="MDYO01000065">
    <property type="protein sequence ID" value="OQD89284.1"/>
    <property type="molecule type" value="Genomic_DNA"/>
</dbReference>